<keyword evidence="7" id="KW-0276">Fatty acid metabolism</keyword>
<sequence length="411" mass="43666">MTQANRVVVTGYGVTSPIGHTPETFWESLATGKIGIGPITKFDTSEYNVRNAAELKDFPFDKYFVKKDSNRYDNYSLYALYAAREAVANAGLDTEQVDHDRFGVILSTGIGGILEIEEQVARMNEKGPKRIRPMALPKALPNMAAGNIAMAVGANGTCKCVITACASSNDALGEAFREIKFGFQDVMLAGGAEAAITPFAIGGFQALTALSTTEDPARSSIPFDKDRNGFIMGEGSAVLVLESLEHAQKRGATILAEIVGYGNTCDAYHMTSPHPEGLGAIKAMKLAVSEAGITPEDVDYINAHGTSTPANEKGESQAIVSVFGTETPVSSTKSFTGHLLGAAGAIEAVATIEAIRHSYAPMTAGTQELSDDIEADIIMGQGRDMDIRYAISNTFGFGGHNAVVAFKRWED</sequence>
<dbReference type="GO" id="GO:0004315">
    <property type="term" value="F:3-oxoacyl-[acyl-carrier-protein] synthase activity"/>
    <property type="evidence" value="ECO:0007669"/>
    <property type="project" value="UniProtKB-EC"/>
</dbReference>
<dbReference type="CDD" id="cd00834">
    <property type="entry name" value="KAS_I_II"/>
    <property type="match status" value="1"/>
</dbReference>
<dbReference type="Proteomes" id="UP001549055">
    <property type="component" value="Unassembled WGS sequence"/>
</dbReference>
<organism evidence="17 18">
    <name type="scientific">Streptococcus gallinaceus</name>
    <dbReference type="NCBI Taxonomy" id="165758"/>
    <lineage>
        <taxon>Bacteria</taxon>
        <taxon>Bacillati</taxon>
        <taxon>Bacillota</taxon>
        <taxon>Bacilli</taxon>
        <taxon>Lactobacillales</taxon>
        <taxon>Streptococcaceae</taxon>
        <taxon>Streptococcus</taxon>
    </lineage>
</organism>
<evidence type="ECO:0000256" key="2">
    <source>
        <dbReference type="ARBA" id="ARBA00008467"/>
    </source>
</evidence>
<dbReference type="InterPro" id="IPR014031">
    <property type="entry name" value="Ketoacyl_synth_C"/>
</dbReference>
<evidence type="ECO:0000256" key="10">
    <source>
        <dbReference type="ARBA" id="ARBA00023315"/>
    </source>
</evidence>
<dbReference type="InterPro" id="IPR014030">
    <property type="entry name" value="Ketoacyl_synth_N"/>
</dbReference>
<feature type="domain" description="Ketosynthase family 3 (KS3)" evidence="16">
    <location>
        <begin position="4"/>
        <end position="408"/>
    </location>
</feature>
<accession>A0ABV2JPB3</accession>
<comment type="function">
    <text evidence="11 14">Involved in the type II fatty acid elongation cycle. Catalyzes the elongation of a wide range of acyl-ACP by the addition of two carbons from malonyl-ACP to an acyl acceptor. Can efficiently catalyze the conversion of palmitoleoyl-ACP (cis-hexadec-9-enoyl-ACP) to cis-vaccenoyl-ACP (cis-octadec-11-enoyl-ACP), an essential step in the thermal regulation of fatty acid composition.</text>
</comment>
<dbReference type="PANTHER" id="PTHR11712">
    <property type="entry name" value="POLYKETIDE SYNTHASE-RELATED"/>
    <property type="match status" value="1"/>
</dbReference>
<keyword evidence="8" id="KW-0443">Lipid metabolism</keyword>
<dbReference type="SUPFAM" id="SSF53901">
    <property type="entry name" value="Thiolase-like"/>
    <property type="match status" value="2"/>
</dbReference>
<evidence type="ECO:0000256" key="5">
    <source>
        <dbReference type="ARBA" id="ARBA00022516"/>
    </source>
</evidence>
<dbReference type="PROSITE" id="PS00606">
    <property type="entry name" value="KS3_1"/>
    <property type="match status" value="1"/>
</dbReference>
<dbReference type="NCBIfam" id="NF005589">
    <property type="entry name" value="PRK07314.1"/>
    <property type="match status" value="1"/>
</dbReference>
<dbReference type="Pfam" id="PF02801">
    <property type="entry name" value="Ketoacyl-synt_C"/>
    <property type="match status" value="1"/>
</dbReference>
<dbReference type="InterPro" id="IPR017568">
    <property type="entry name" value="3-oxoacyl-ACP_synth-2"/>
</dbReference>
<keyword evidence="9 14" id="KW-0275">Fatty acid biosynthesis</keyword>
<evidence type="ECO:0000256" key="12">
    <source>
        <dbReference type="ARBA" id="ARBA00047318"/>
    </source>
</evidence>
<gene>
    <name evidence="17" type="ORF">ABID27_001300</name>
</gene>
<evidence type="ECO:0000256" key="14">
    <source>
        <dbReference type="PIRNR" id="PIRNR000447"/>
    </source>
</evidence>
<dbReference type="EC" id="2.3.1.179" evidence="3 14"/>
<dbReference type="NCBIfam" id="TIGR03150">
    <property type="entry name" value="fabF"/>
    <property type="match status" value="1"/>
</dbReference>
<evidence type="ECO:0000256" key="1">
    <source>
        <dbReference type="ARBA" id="ARBA00005194"/>
    </source>
</evidence>
<evidence type="ECO:0000313" key="17">
    <source>
        <dbReference type="EMBL" id="MET3644673.1"/>
    </source>
</evidence>
<dbReference type="PROSITE" id="PS52004">
    <property type="entry name" value="KS3_2"/>
    <property type="match status" value="1"/>
</dbReference>
<evidence type="ECO:0000313" key="18">
    <source>
        <dbReference type="Proteomes" id="UP001549055"/>
    </source>
</evidence>
<dbReference type="SMART" id="SM00825">
    <property type="entry name" value="PKS_KS"/>
    <property type="match status" value="1"/>
</dbReference>
<keyword evidence="10 14" id="KW-0012">Acyltransferase</keyword>
<keyword evidence="18" id="KW-1185">Reference proteome</keyword>
<evidence type="ECO:0000256" key="13">
    <source>
        <dbReference type="ARBA" id="ARBA00047659"/>
    </source>
</evidence>
<dbReference type="InterPro" id="IPR000794">
    <property type="entry name" value="Beta-ketoacyl_synthase"/>
</dbReference>
<protein>
    <recommendedName>
        <fullName evidence="4 14">3-oxoacyl-[acyl-carrier-protein] synthase 2</fullName>
        <ecNumber evidence="3 14">2.3.1.179</ecNumber>
    </recommendedName>
</protein>
<dbReference type="Pfam" id="PF00109">
    <property type="entry name" value="ketoacyl-synt"/>
    <property type="match status" value="1"/>
</dbReference>
<comment type="similarity">
    <text evidence="2 14 15">Belongs to the thiolase-like superfamily. Beta-ketoacyl-ACP synthases family.</text>
</comment>
<evidence type="ECO:0000256" key="6">
    <source>
        <dbReference type="ARBA" id="ARBA00022679"/>
    </source>
</evidence>
<comment type="caution">
    <text evidence="17">The sequence shown here is derived from an EMBL/GenBank/DDBJ whole genome shotgun (WGS) entry which is preliminary data.</text>
</comment>
<evidence type="ECO:0000256" key="9">
    <source>
        <dbReference type="ARBA" id="ARBA00023160"/>
    </source>
</evidence>
<evidence type="ECO:0000256" key="8">
    <source>
        <dbReference type="ARBA" id="ARBA00023098"/>
    </source>
</evidence>
<dbReference type="PIRSF" id="PIRSF000447">
    <property type="entry name" value="KAS_II"/>
    <property type="match status" value="1"/>
</dbReference>
<evidence type="ECO:0000256" key="4">
    <source>
        <dbReference type="ARBA" id="ARBA00014657"/>
    </source>
</evidence>
<proteinExistence type="inferred from homology"/>
<comment type="pathway">
    <text evidence="1 14">Lipid metabolism; fatty acid biosynthesis.</text>
</comment>
<evidence type="ECO:0000256" key="15">
    <source>
        <dbReference type="RuleBase" id="RU003694"/>
    </source>
</evidence>
<evidence type="ECO:0000256" key="3">
    <source>
        <dbReference type="ARBA" id="ARBA00012356"/>
    </source>
</evidence>
<dbReference type="RefSeq" id="WP_253365130.1">
    <property type="nucleotide sequence ID" value="NZ_JALJXU010000005.1"/>
</dbReference>
<comment type="catalytic activity">
    <reaction evidence="12 14">
        <text>(9Z)-hexadecenoyl-[ACP] + malonyl-[ACP] + H(+) = 3-oxo-(11Z)-octadecenoyl-[ACP] + holo-[ACP] + CO2</text>
        <dbReference type="Rhea" id="RHEA:55040"/>
        <dbReference type="Rhea" id="RHEA-COMP:9623"/>
        <dbReference type="Rhea" id="RHEA-COMP:9685"/>
        <dbReference type="Rhea" id="RHEA-COMP:10800"/>
        <dbReference type="Rhea" id="RHEA-COMP:14074"/>
        <dbReference type="ChEBI" id="CHEBI:15378"/>
        <dbReference type="ChEBI" id="CHEBI:16526"/>
        <dbReference type="ChEBI" id="CHEBI:64479"/>
        <dbReference type="ChEBI" id="CHEBI:78449"/>
        <dbReference type="ChEBI" id="CHEBI:83989"/>
        <dbReference type="ChEBI" id="CHEBI:138538"/>
        <dbReference type="EC" id="2.3.1.179"/>
    </reaction>
</comment>
<dbReference type="Gene3D" id="3.40.47.10">
    <property type="match status" value="2"/>
</dbReference>
<name>A0ABV2JPB3_9STRE</name>
<comment type="catalytic activity">
    <reaction evidence="13 14">
        <text>a fatty acyl-[ACP] + malonyl-[ACP] + H(+) = a 3-oxoacyl-[ACP] + holo-[ACP] + CO2</text>
        <dbReference type="Rhea" id="RHEA:22836"/>
        <dbReference type="Rhea" id="RHEA-COMP:9623"/>
        <dbReference type="Rhea" id="RHEA-COMP:9685"/>
        <dbReference type="Rhea" id="RHEA-COMP:9916"/>
        <dbReference type="Rhea" id="RHEA-COMP:14125"/>
        <dbReference type="ChEBI" id="CHEBI:15378"/>
        <dbReference type="ChEBI" id="CHEBI:16526"/>
        <dbReference type="ChEBI" id="CHEBI:64479"/>
        <dbReference type="ChEBI" id="CHEBI:78449"/>
        <dbReference type="ChEBI" id="CHEBI:78776"/>
        <dbReference type="ChEBI" id="CHEBI:138651"/>
    </reaction>
</comment>
<dbReference type="InterPro" id="IPR016039">
    <property type="entry name" value="Thiolase-like"/>
</dbReference>
<dbReference type="InterPro" id="IPR018201">
    <property type="entry name" value="Ketoacyl_synth_AS"/>
</dbReference>
<dbReference type="InterPro" id="IPR020841">
    <property type="entry name" value="PKS_Beta-ketoAc_synthase_dom"/>
</dbReference>
<dbReference type="EMBL" id="JBEPMK010000004">
    <property type="protein sequence ID" value="MET3644673.1"/>
    <property type="molecule type" value="Genomic_DNA"/>
</dbReference>
<keyword evidence="5 14" id="KW-0444">Lipid biosynthesis</keyword>
<dbReference type="PANTHER" id="PTHR11712:SF336">
    <property type="entry name" value="3-OXOACYL-[ACYL-CARRIER-PROTEIN] SYNTHASE, MITOCHONDRIAL"/>
    <property type="match status" value="1"/>
</dbReference>
<evidence type="ECO:0000256" key="11">
    <source>
        <dbReference type="ARBA" id="ARBA00024006"/>
    </source>
</evidence>
<evidence type="ECO:0000259" key="16">
    <source>
        <dbReference type="PROSITE" id="PS52004"/>
    </source>
</evidence>
<keyword evidence="6 14" id="KW-0808">Transferase</keyword>
<reference evidence="17 18" key="1">
    <citation type="submission" date="2024-06" db="EMBL/GenBank/DDBJ databases">
        <title>Genomic Encyclopedia of Type Strains, Phase IV (KMG-IV): sequencing the most valuable type-strain genomes for metagenomic binning, comparative biology and taxonomic classification.</title>
        <authorList>
            <person name="Goeker M."/>
        </authorList>
    </citation>
    <scope>NUCLEOTIDE SEQUENCE [LARGE SCALE GENOMIC DNA]</scope>
    <source>
        <strain evidence="17 18">DSM 15349</strain>
    </source>
</reference>
<evidence type="ECO:0000256" key="7">
    <source>
        <dbReference type="ARBA" id="ARBA00022832"/>
    </source>
</evidence>